<organism evidence="2 3">
    <name type="scientific">Candidatus Woesebacteria bacterium GW2011_GWC1_43_10b</name>
    <dbReference type="NCBI Taxonomy" id="1618585"/>
    <lineage>
        <taxon>Bacteria</taxon>
        <taxon>Candidatus Woeseibacteriota</taxon>
    </lineage>
</organism>
<protein>
    <submittedName>
        <fullName evidence="2">Uncharacterized protein</fullName>
    </submittedName>
</protein>
<accession>A0A0G1F1R0</accession>
<dbReference type="EMBL" id="LCEY01000009">
    <property type="protein sequence ID" value="KKS80768.1"/>
    <property type="molecule type" value="Genomic_DNA"/>
</dbReference>
<comment type="caution">
    <text evidence="2">The sequence shown here is derived from an EMBL/GenBank/DDBJ whole genome shotgun (WGS) entry which is preliminary data.</text>
</comment>
<evidence type="ECO:0000313" key="2">
    <source>
        <dbReference type="EMBL" id="KKS80768.1"/>
    </source>
</evidence>
<dbReference type="Proteomes" id="UP000034611">
    <property type="component" value="Unassembled WGS sequence"/>
</dbReference>
<feature type="region of interest" description="Disordered" evidence="1">
    <location>
        <begin position="41"/>
        <end position="85"/>
    </location>
</feature>
<reference evidence="2 3" key="1">
    <citation type="journal article" date="2015" name="Nature">
        <title>rRNA introns, odd ribosomes, and small enigmatic genomes across a large radiation of phyla.</title>
        <authorList>
            <person name="Brown C.T."/>
            <person name="Hug L.A."/>
            <person name="Thomas B.C."/>
            <person name="Sharon I."/>
            <person name="Castelle C.J."/>
            <person name="Singh A."/>
            <person name="Wilkins M.J."/>
            <person name="Williams K.H."/>
            <person name="Banfield J.F."/>
        </authorList>
    </citation>
    <scope>NUCLEOTIDE SEQUENCE [LARGE SCALE GENOMIC DNA]</scope>
</reference>
<name>A0A0G1F1R0_9BACT</name>
<gene>
    <name evidence="2" type="ORF">UV56_C0009G0002</name>
</gene>
<proteinExistence type="predicted"/>
<sequence length="110" mass="12619">MGLTKPAEVGEPQNREGKKVDPQLEEKEKSLQKKFLEAHRQELGDIERETQGQERQRKTQIREDFGPAQEESSPPAVEIPSKRRRNFFAGVKAKIKKLQTRAETRQPPTG</sequence>
<dbReference type="AlphaFoldDB" id="A0A0G1F1R0"/>
<feature type="compositionally biased region" description="Basic and acidic residues" evidence="1">
    <location>
        <begin position="41"/>
        <end position="65"/>
    </location>
</feature>
<evidence type="ECO:0000256" key="1">
    <source>
        <dbReference type="SAM" id="MobiDB-lite"/>
    </source>
</evidence>
<evidence type="ECO:0000313" key="3">
    <source>
        <dbReference type="Proteomes" id="UP000034611"/>
    </source>
</evidence>
<feature type="region of interest" description="Disordered" evidence="1">
    <location>
        <begin position="1"/>
        <end position="28"/>
    </location>
</feature>
<feature type="compositionally biased region" description="Basic and acidic residues" evidence="1">
    <location>
        <begin position="13"/>
        <end position="28"/>
    </location>
</feature>